<name>A0A0D0CBG2_9AGAR</name>
<organism evidence="1 2">
    <name type="scientific">Collybiopsis luxurians FD-317 M1</name>
    <dbReference type="NCBI Taxonomy" id="944289"/>
    <lineage>
        <taxon>Eukaryota</taxon>
        <taxon>Fungi</taxon>
        <taxon>Dikarya</taxon>
        <taxon>Basidiomycota</taxon>
        <taxon>Agaricomycotina</taxon>
        <taxon>Agaricomycetes</taxon>
        <taxon>Agaricomycetidae</taxon>
        <taxon>Agaricales</taxon>
        <taxon>Marasmiineae</taxon>
        <taxon>Omphalotaceae</taxon>
        <taxon>Collybiopsis</taxon>
        <taxon>Collybiopsis luxurians</taxon>
    </lineage>
</organism>
<sequence length="73" mass="8572">LFSLDVDNNIWLDIGLGYDKEKDGLPPLWLANDSVCRGICALLDRNHCNEEQRQLLAEHNAMQEWFTEEWRVL</sequence>
<reference evidence="1 2" key="1">
    <citation type="submission" date="2014-04" db="EMBL/GenBank/DDBJ databases">
        <title>Evolutionary Origins and Diversification of the Mycorrhizal Mutualists.</title>
        <authorList>
            <consortium name="DOE Joint Genome Institute"/>
            <consortium name="Mycorrhizal Genomics Consortium"/>
            <person name="Kohler A."/>
            <person name="Kuo A."/>
            <person name="Nagy L.G."/>
            <person name="Floudas D."/>
            <person name="Copeland A."/>
            <person name="Barry K.W."/>
            <person name="Cichocki N."/>
            <person name="Veneault-Fourrey C."/>
            <person name="LaButti K."/>
            <person name="Lindquist E.A."/>
            <person name="Lipzen A."/>
            <person name="Lundell T."/>
            <person name="Morin E."/>
            <person name="Murat C."/>
            <person name="Riley R."/>
            <person name="Ohm R."/>
            <person name="Sun H."/>
            <person name="Tunlid A."/>
            <person name="Henrissat B."/>
            <person name="Grigoriev I.V."/>
            <person name="Hibbett D.S."/>
            <person name="Martin F."/>
        </authorList>
    </citation>
    <scope>NUCLEOTIDE SEQUENCE [LARGE SCALE GENOMIC DNA]</scope>
    <source>
        <strain evidence="1 2">FD-317 M1</strain>
    </source>
</reference>
<feature type="non-terminal residue" evidence="1">
    <location>
        <position position="73"/>
    </location>
</feature>
<dbReference type="EMBL" id="KN834847">
    <property type="protein sequence ID" value="KIK52218.1"/>
    <property type="molecule type" value="Genomic_DNA"/>
</dbReference>
<dbReference type="OrthoDB" id="2976829at2759"/>
<evidence type="ECO:0000313" key="1">
    <source>
        <dbReference type="EMBL" id="KIK52218.1"/>
    </source>
</evidence>
<protein>
    <submittedName>
        <fullName evidence="1">Uncharacterized protein</fullName>
    </submittedName>
</protein>
<proteinExistence type="predicted"/>
<evidence type="ECO:0000313" key="2">
    <source>
        <dbReference type="Proteomes" id="UP000053593"/>
    </source>
</evidence>
<keyword evidence="2" id="KW-1185">Reference proteome</keyword>
<dbReference type="AlphaFoldDB" id="A0A0D0CBG2"/>
<dbReference type="Proteomes" id="UP000053593">
    <property type="component" value="Unassembled WGS sequence"/>
</dbReference>
<feature type="non-terminal residue" evidence="1">
    <location>
        <position position="1"/>
    </location>
</feature>
<gene>
    <name evidence="1" type="ORF">GYMLUDRAFT_132616</name>
</gene>
<dbReference type="HOGENOM" id="CLU_055157_1_0_1"/>
<accession>A0A0D0CBG2</accession>